<name>A0ABS9W000_9PROT</name>
<reference evidence="1 2" key="1">
    <citation type="submission" date="2022-03" db="EMBL/GenBank/DDBJ databases">
        <title>Complete genome analysis of Roseomonas KG 17.1 : a prolific producer of plant growth promoters.</title>
        <authorList>
            <person name="Saadouli I."/>
            <person name="Najjari A."/>
            <person name="Mosbah A."/>
            <person name="Ouzari H.I."/>
        </authorList>
    </citation>
    <scope>NUCLEOTIDE SEQUENCE [LARGE SCALE GENOMIC DNA]</scope>
    <source>
        <strain evidence="1 2">KG17-1</strain>
    </source>
</reference>
<evidence type="ECO:0000313" key="1">
    <source>
        <dbReference type="EMBL" id="MCI0752617.1"/>
    </source>
</evidence>
<gene>
    <name evidence="1" type="ORF">MON41_02410</name>
</gene>
<dbReference type="EMBL" id="JALBUU010000004">
    <property type="protein sequence ID" value="MCI0752617.1"/>
    <property type="molecule type" value="Genomic_DNA"/>
</dbReference>
<dbReference type="Proteomes" id="UP001201985">
    <property type="component" value="Unassembled WGS sequence"/>
</dbReference>
<accession>A0ABS9W000</accession>
<keyword evidence="2" id="KW-1185">Reference proteome</keyword>
<dbReference type="RefSeq" id="WP_241792486.1">
    <property type="nucleotide sequence ID" value="NZ_JALBUU010000004.1"/>
</dbReference>
<sequence>MADQFRQARHLFRAAVTVAIGPCRQMAAFSAVKRLRLRHLSMCHLFNRHGADR</sequence>
<protein>
    <submittedName>
        <fullName evidence="1">Uncharacterized protein</fullName>
    </submittedName>
</protein>
<organism evidence="1 2">
    <name type="scientific">Teichococcus vastitatis</name>
    <dbReference type="NCBI Taxonomy" id="2307076"/>
    <lineage>
        <taxon>Bacteria</taxon>
        <taxon>Pseudomonadati</taxon>
        <taxon>Pseudomonadota</taxon>
        <taxon>Alphaproteobacteria</taxon>
        <taxon>Acetobacterales</taxon>
        <taxon>Roseomonadaceae</taxon>
        <taxon>Roseomonas</taxon>
    </lineage>
</organism>
<proteinExistence type="predicted"/>
<comment type="caution">
    <text evidence="1">The sequence shown here is derived from an EMBL/GenBank/DDBJ whole genome shotgun (WGS) entry which is preliminary data.</text>
</comment>
<evidence type="ECO:0000313" key="2">
    <source>
        <dbReference type="Proteomes" id="UP001201985"/>
    </source>
</evidence>